<sequence>MSNVSDITGLGSAELNLNQSTTRQSELERKFNELEIRLAEVRLLATQNVHDVSNDDAPMLEACNDFPDVGASHDPFGDFVDLDLLSHEPISSSSVRLLHTGQPLNNVPLTQWYKDGREARALRRSRQIPSQPSSYDLDLLELHNSVRFKMLRQSMAPDQPQQSLDTLVQRMLYLLASDKYWSGKRTFWFETLAFEKLAPLTRYHILPTIENYWAIPPTFRPTQLQLSRFHWPMIDWIPNAALRDKLMLHAHEVDLTAAWEYIMDCWCLESKVEVPVENGHQEIPVYYRLSEYLEYRSQKASNATSMPSEISKFVEAEFVLALRRQEGSFKLEQSYFDRFPMLFAEDALVKGEYRPIALNKISP</sequence>
<dbReference type="InterPro" id="IPR021833">
    <property type="entry name" value="DUF3425"/>
</dbReference>
<accession>A0A438N6S9</accession>
<comment type="caution">
    <text evidence="2">The sequence shown here is derived from an EMBL/GenBank/DDBJ whole genome shotgun (WGS) entry which is preliminary data.</text>
</comment>
<dbReference type="OrthoDB" id="10261951at2759"/>
<dbReference type="Proteomes" id="UP000288859">
    <property type="component" value="Unassembled WGS sequence"/>
</dbReference>
<name>A0A438N6S9_EXOME</name>
<dbReference type="AlphaFoldDB" id="A0A438N6S9"/>
<dbReference type="EMBL" id="NAJM01000017">
    <property type="protein sequence ID" value="RVX71478.1"/>
    <property type="molecule type" value="Genomic_DNA"/>
</dbReference>
<gene>
    <name evidence="2" type="ORF">B0A52_05050</name>
</gene>
<organism evidence="2 3">
    <name type="scientific">Exophiala mesophila</name>
    <name type="common">Black yeast-like fungus</name>
    <dbReference type="NCBI Taxonomy" id="212818"/>
    <lineage>
        <taxon>Eukaryota</taxon>
        <taxon>Fungi</taxon>
        <taxon>Dikarya</taxon>
        <taxon>Ascomycota</taxon>
        <taxon>Pezizomycotina</taxon>
        <taxon>Eurotiomycetes</taxon>
        <taxon>Chaetothyriomycetidae</taxon>
        <taxon>Chaetothyriales</taxon>
        <taxon>Herpotrichiellaceae</taxon>
        <taxon>Exophiala</taxon>
    </lineage>
</organism>
<proteinExistence type="predicted"/>
<evidence type="ECO:0000313" key="2">
    <source>
        <dbReference type="EMBL" id="RVX71478.1"/>
    </source>
</evidence>
<reference evidence="2 3" key="1">
    <citation type="submission" date="2017-03" db="EMBL/GenBank/DDBJ databases">
        <title>Genomes of endolithic fungi from Antarctica.</title>
        <authorList>
            <person name="Coleine C."/>
            <person name="Masonjones S."/>
            <person name="Stajich J.E."/>
        </authorList>
    </citation>
    <scope>NUCLEOTIDE SEQUENCE [LARGE SCALE GENOMIC DNA]</scope>
    <source>
        <strain evidence="2 3">CCFEE 6314</strain>
    </source>
</reference>
<dbReference type="Pfam" id="PF11905">
    <property type="entry name" value="DUF3425"/>
    <property type="match status" value="1"/>
</dbReference>
<evidence type="ECO:0000313" key="3">
    <source>
        <dbReference type="Proteomes" id="UP000288859"/>
    </source>
</evidence>
<keyword evidence="1" id="KW-0175">Coiled coil</keyword>
<evidence type="ECO:0000256" key="1">
    <source>
        <dbReference type="SAM" id="Coils"/>
    </source>
</evidence>
<feature type="coiled-coil region" evidence="1">
    <location>
        <begin position="17"/>
        <end position="44"/>
    </location>
</feature>
<protein>
    <submittedName>
        <fullName evidence="2">Uncharacterized protein</fullName>
    </submittedName>
</protein>